<reference evidence="5" key="1">
    <citation type="submission" date="2020-11" db="EMBL/GenBank/DDBJ databases">
        <title>Genome of Flavobacterium soyangense.</title>
        <authorList>
            <person name="Liu Q."/>
            <person name="Xin Y.-H."/>
        </authorList>
    </citation>
    <scope>NUCLEOTIDE SEQUENCE</scope>
    <source>
        <strain evidence="5">CGMCC 1.13493</strain>
    </source>
</reference>
<dbReference type="EMBL" id="JADHEC010000031">
    <property type="protein sequence ID" value="MBF2709451.1"/>
    <property type="molecule type" value="Genomic_DNA"/>
</dbReference>
<protein>
    <submittedName>
        <fullName evidence="5">TonB-dependent receptor</fullName>
    </submittedName>
</protein>
<dbReference type="Gene3D" id="2.60.40.10">
    <property type="entry name" value="Immunoglobulins"/>
    <property type="match status" value="1"/>
</dbReference>
<dbReference type="AlphaFoldDB" id="A0A930UDQ8"/>
<dbReference type="InterPro" id="IPR041700">
    <property type="entry name" value="OMP_b-brl_3"/>
</dbReference>
<feature type="domain" description="Outer membrane protein beta-barrel" evidence="4">
    <location>
        <begin position="384"/>
        <end position="791"/>
    </location>
</feature>
<dbReference type="InterPro" id="IPR013783">
    <property type="entry name" value="Ig-like_fold"/>
</dbReference>
<gene>
    <name evidence="5" type="ORF">IR213_12740</name>
</gene>
<evidence type="ECO:0000259" key="4">
    <source>
        <dbReference type="Pfam" id="PF14905"/>
    </source>
</evidence>
<dbReference type="Gene3D" id="2.40.170.20">
    <property type="entry name" value="TonB-dependent receptor, beta-barrel domain"/>
    <property type="match status" value="1"/>
</dbReference>
<keyword evidence="6" id="KW-1185">Reference proteome</keyword>
<evidence type="ECO:0000256" key="1">
    <source>
        <dbReference type="ARBA" id="ARBA00004442"/>
    </source>
</evidence>
<accession>A0A930UDQ8</accession>
<keyword evidence="3" id="KW-0998">Cell outer membrane</keyword>
<dbReference type="InterPro" id="IPR037066">
    <property type="entry name" value="Plug_dom_sf"/>
</dbReference>
<dbReference type="SUPFAM" id="SSF49478">
    <property type="entry name" value="Cna protein B-type domain"/>
    <property type="match status" value="1"/>
</dbReference>
<comment type="subcellular location">
    <subcellularLocation>
        <location evidence="1">Cell outer membrane</location>
    </subcellularLocation>
</comment>
<keyword evidence="5" id="KW-0675">Receptor</keyword>
<evidence type="ECO:0000256" key="3">
    <source>
        <dbReference type="ARBA" id="ARBA00023237"/>
    </source>
</evidence>
<name>A0A930UDQ8_9FLAO</name>
<sequence>MKISLQLLICVLFFSFGITKAQNLGQISGKAIAPNEQTKKGILVKLLLAKDRSLVKTQSTDSNGSFVFENLIMDNYFVVIDNLSFNKFQSKLITIDKQQSEIILPTIVLEAIGIKQLNEVVIQKKKPLVTQKIDRTVVNVDALISTAGGNAMEVLEKSPGISVNSDGTITFKGKSGVTVFVDDKPTYLSGSDLEAYLKSLPASTLDKIELISNPPAKYDAAGGAGIINILTRKSKIKGFNGNLTTRVAQGKRGQTREGLNLNYLNNKVRLYGNIGYATQDHITDLYIFRKFKKEDLTTKNIFDQYSQLDGVSQTTNSKLGLDYYITPKSTFGIGLTGIYRSNNNTSKVRSAFSDAGFVLDSTIIAKNLERSKFKNAGINLNYRHDLDTIGQKITVDLDYLNYDKNTNQRFNNFIYQPDNSLSSQDELKGALPVKISIYSLKADYSLPLKHSGLLETGYKSSYTKTNNTADYRDVINENEIPNYNTSNHFKYDEVINAVYLNFNTDYRRFTFQTGLRLENTESKGNQLGNILKPASEFKKNYTNLFPTLFVQYKLDSVGDNQLVANYGKRINRPNYQDLNPFISPLDKYTYYAGNPYLNPSFSDNYELSYRFKGLFSTTLTYANQKNEIEETIEINDGIYYSRPGNIGKNQIYSINLNADIPFNKWWSSNVYTELTTLNSQSKLYSEDLNSSGTFWLFTTINSLKLKKNWSAEISAGYQTKITQNQFEIAGKSYVNFAIQKKILKEKGNLKLAVNDIFYGSSTYGQINNLKLTDAKWTNIPDSRFVALTFTYGFGKTFKNKSEHNPTGADSEKNRAIL</sequence>
<dbReference type="Gene3D" id="2.170.130.10">
    <property type="entry name" value="TonB-dependent receptor, plug domain"/>
    <property type="match status" value="1"/>
</dbReference>
<proteinExistence type="predicted"/>
<evidence type="ECO:0000256" key="2">
    <source>
        <dbReference type="ARBA" id="ARBA00023136"/>
    </source>
</evidence>
<comment type="caution">
    <text evidence="5">The sequence shown here is derived from an EMBL/GenBank/DDBJ whole genome shotgun (WGS) entry which is preliminary data.</text>
</comment>
<organism evidence="5 6">
    <name type="scientific">Flavobacterium soyangense</name>
    <dbReference type="NCBI Taxonomy" id="2023265"/>
    <lineage>
        <taxon>Bacteria</taxon>
        <taxon>Pseudomonadati</taxon>
        <taxon>Bacteroidota</taxon>
        <taxon>Flavobacteriia</taxon>
        <taxon>Flavobacteriales</taxon>
        <taxon>Flavobacteriaceae</taxon>
        <taxon>Flavobacterium</taxon>
    </lineage>
</organism>
<dbReference type="GO" id="GO:0009279">
    <property type="term" value="C:cell outer membrane"/>
    <property type="evidence" value="ECO:0007669"/>
    <property type="project" value="UniProtKB-SubCell"/>
</dbReference>
<dbReference type="Pfam" id="PF14905">
    <property type="entry name" value="OMP_b-brl_3"/>
    <property type="match status" value="1"/>
</dbReference>
<evidence type="ECO:0000313" key="5">
    <source>
        <dbReference type="EMBL" id="MBF2709451.1"/>
    </source>
</evidence>
<dbReference type="Proteomes" id="UP000646211">
    <property type="component" value="Unassembled WGS sequence"/>
</dbReference>
<evidence type="ECO:0000313" key="6">
    <source>
        <dbReference type="Proteomes" id="UP000646211"/>
    </source>
</evidence>
<keyword evidence="2" id="KW-0472">Membrane</keyword>
<dbReference type="RefSeq" id="WP_194312691.1">
    <property type="nucleotide sequence ID" value="NZ_JADHEC010000031.1"/>
</dbReference>
<dbReference type="InterPro" id="IPR036942">
    <property type="entry name" value="Beta-barrel_TonB_sf"/>
</dbReference>
<dbReference type="SUPFAM" id="SSF56935">
    <property type="entry name" value="Porins"/>
    <property type="match status" value="1"/>
</dbReference>